<evidence type="ECO:0000313" key="5">
    <source>
        <dbReference type="Proteomes" id="UP000188145"/>
    </source>
</evidence>
<evidence type="ECO:0000313" key="4">
    <source>
        <dbReference type="EMBL" id="AQP47782.1"/>
    </source>
</evidence>
<accession>A0A1Q2CNT3</accession>
<dbReference type="Proteomes" id="UP000188145">
    <property type="component" value="Chromosome"/>
</dbReference>
<dbReference type="STRING" id="1332264.BW730_10050"/>
<dbReference type="OrthoDB" id="4401005at2"/>
<keyword evidence="2" id="KW-1133">Transmembrane helix</keyword>
<organism evidence="4 5">
    <name type="scientific">Tessaracoccus aquimaris</name>
    <dbReference type="NCBI Taxonomy" id="1332264"/>
    <lineage>
        <taxon>Bacteria</taxon>
        <taxon>Bacillati</taxon>
        <taxon>Actinomycetota</taxon>
        <taxon>Actinomycetes</taxon>
        <taxon>Propionibacteriales</taxon>
        <taxon>Propionibacteriaceae</taxon>
        <taxon>Tessaracoccus</taxon>
    </lineage>
</organism>
<feature type="region of interest" description="Disordered" evidence="1">
    <location>
        <begin position="189"/>
        <end position="211"/>
    </location>
</feature>
<dbReference type="AlphaFoldDB" id="A0A1Q2CNT3"/>
<evidence type="ECO:0000256" key="2">
    <source>
        <dbReference type="SAM" id="Phobius"/>
    </source>
</evidence>
<feature type="chain" id="PRO_5012591586" description="Septum formation-related domain-containing protein" evidence="3">
    <location>
        <begin position="41"/>
        <end position="249"/>
    </location>
</feature>
<dbReference type="PROSITE" id="PS51318">
    <property type="entry name" value="TAT"/>
    <property type="match status" value="1"/>
</dbReference>
<dbReference type="KEGG" id="tes:BW730_10050"/>
<reference evidence="5" key="1">
    <citation type="submission" date="2017-02" db="EMBL/GenBank/DDBJ databases">
        <title>Tessaracoccus aquaemaris sp. nov., isolated from the intestine of a Korean rockfish, Sebastes schlegelii, in a marine aquaculture pond.</title>
        <authorList>
            <person name="Tak E.J."/>
            <person name="Bae J.-W."/>
        </authorList>
    </citation>
    <scope>NUCLEOTIDE SEQUENCE [LARGE SCALE GENOMIC DNA]</scope>
    <source>
        <strain evidence="5">NSG39</strain>
    </source>
</reference>
<feature type="compositionally biased region" description="Low complexity" evidence="1">
    <location>
        <begin position="189"/>
        <end position="202"/>
    </location>
</feature>
<protein>
    <recommendedName>
        <fullName evidence="6">Septum formation-related domain-containing protein</fullName>
    </recommendedName>
</protein>
<dbReference type="RefSeq" id="WP_077686118.1">
    <property type="nucleotide sequence ID" value="NZ_CP019606.1"/>
</dbReference>
<evidence type="ECO:0000256" key="1">
    <source>
        <dbReference type="SAM" id="MobiDB-lite"/>
    </source>
</evidence>
<keyword evidence="3" id="KW-0732">Signal</keyword>
<keyword evidence="2" id="KW-0812">Transmembrane</keyword>
<evidence type="ECO:0000256" key="3">
    <source>
        <dbReference type="SAM" id="SignalP"/>
    </source>
</evidence>
<gene>
    <name evidence="4" type="ORF">BW730_10050</name>
</gene>
<name>A0A1Q2CNT3_9ACTN</name>
<evidence type="ECO:0008006" key="6">
    <source>
        <dbReference type="Google" id="ProtNLM"/>
    </source>
</evidence>
<proteinExistence type="predicted"/>
<keyword evidence="2" id="KW-0472">Membrane</keyword>
<feature type="signal peptide" evidence="3">
    <location>
        <begin position="1"/>
        <end position="40"/>
    </location>
</feature>
<feature type="transmembrane region" description="Helical" evidence="2">
    <location>
        <begin position="216"/>
        <end position="236"/>
    </location>
</feature>
<dbReference type="InterPro" id="IPR006311">
    <property type="entry name" value="TAT_signal"/>
</dbReference>
<dbReference type="EMBL" id="CP019606">
    <property type="protein sequence ID" value="AQP47782.1"/>
    <property type="molecule type" value="Genomic_DNA"/>
</dbReference>
<keyword evidence="5" id="KW-1185">Reference proteome</keyword>
<sequence>MSLTESTRTTARRGVLARLTALLALTFMALMAALPAPAHADGADNEVGACLSADKVWLLITTETDEVIANECVGNPATGDEAIANAKVPVVLGDMNMICTLGGHPAECPKTFAGAYWAYYQGAPGKEYAYSQVGPADAKPVGGTIEAWCYATDNKECTPPQLKIVQGGTEVAPPAGTTAVDLVLTGAAASPSPTAQPTAEASQTPAPAEPTGSAPWGWIIGGVAALAVIVGVVLWLRARGSGKGAVGGR</sequence>